<sequence length="55" mass="6681">MERAARAAPEGRAAAVIEDRKLYDMRPRPFYILPRIYRGALGWWYVRWGRKLWMI</sequence>
<dbReference type="EMBL" id="LR798334">
    <property type="protein sequence ID" value="CAB5224284.1"/>
    <property type="molecule type" value="Genomic_DNA"/>
</dbReference>
<evidence type="ECO:0000313" key="1">
    <source>
        <dbReference type="EMBL" id="CAB5224284.1"/>
    </source>
</evidence>
<name>A0A6J7X191_9CAUD</name>
<protein>
    <submittedName>
        <fullName evidence="1">Uncharacterized protein</fullName>
    </submittedName>
</protein>
<proteinExistence type="predicted"/>
<accession>A0A6J7X191</accession>
<reference evidence="1" key="1">
    <citation type="submission" date="2020-05" db="EMBL/GenBank/DDBJ databases">
        <authorList>
            <person name="Chiriac C."/>
            <person name="Salcher M."/>
            <person name="Ghai R."/>
            <person name="Kavagutti S V."/>
        </authorList>
    </citation>
    <scope>NUCLEOTIDE SEQUENCE</scope>
</reference>
<gene>
    <name evidence="1" type="ORF">UFOVP735_48</name>
</gene>
<organism evidence="1">
    <name type="scientific">uncultured Caudovirales phage</name>
    <dbReference type="NCBI Taxonomy" id="2100421"/>
    <lineage>
        <taxon>Viruses</taxon>
        <taxon>Duplodnaviria</taxon>
        <taxon>Heunggongvirae</taxon>
        <taxon>Uroviricota</taxon>
        <taxon>Caudoviricetes</taxon>
        <taxon>Peduoviridae</taxon>
        <taxon>Maltschvirus</taxon>
        <taxon>Maltschvirus maltsch</taxon>
    </lineage>
</organism>